<dbReference type="OMA" id="YTPHASP"/>
<proteinExistence type="predicted"/>
<name>A0A803L339_CHEQI</name>
<dbReference type="EnsemblPlants" id="AUR62006278-RA">
    <property type="protein sequence ID" value="AUR62006278-RA:cds"/>
    <property type="gene ID" value="AUR62006278"/>
</dbReference>
<sequence>MSGFSKLGIILTSVFSILFLSLLAELIYLVWRRRQQARRNTSRIEPACAPTSTPLPTTTSHAELFKLDGIYGAPSRVLFTIKEEEREEVETELASVLGDHGKFGVSLSQHFGNFQLPVGGDAPEVIIMVGEDDDFDVEPDFLTPCTSPPYFTPSPSPTREELDR</sequence>
<dbReference type="PANTHER" id="PTHR34054:SF4">
    <property type="entry name" value="PROTEIN, PUTATIVE-RELATED"/>
    <property type="match status" value="1"/>
</dbReference>
<accession>A0A803L339</accession>
<protein>
    <submittedName>
        <fullName evidence="2">Uncharacterized protein</fullName>
    </submittedName>
</protein>
<dbReference type="InterPro" id="IPR045884">
    <property type="entry name" value="At5g59350-like"/>
</dbReference>
<gene>
    <name evidence="2" type="primary">LOC110730316</name>
</gene>
<dbReference type="GeneID" id="110730316"/>
<reference evidence="2" key="1">
    <citation type="journal article" date="2017" name="Nature">
        <title>The genome of Chenopodium quinoa.</title>
        <authorList>
            <person name="Jarvis D.E."/>
            <person name="Ho Y.S."/>
            <person name="Lightfoot D.J."/>
            <person name="Schmoeckel S.M."/>
            <person name="Li B."/>
            <person name="Borm T.J.A."/>
            <person name="Ohyanagi H."/>
            <person name="Mineta K."/>
            <person name="Michell C.T."/>
            <person name="Saber N."/>
            <person name="Kharbatia N.M."/>
            <person name="Rupper R.R."/>
            <person name="Sharp A.R."/>
            <person name="Dally N."/>
            <person name="Boughton B.A."/>
            <person name="Woo Y.H."/>
            <person name="Gao G."/>
            <person name="Schijlen E.G.W.M."/>
            <person name="Guo X."/>
            <person name="Momin A.A."/>
            <person name="Negrao S."/>
            <person name="Al-Babili S."/>
            <person name="Gehring C."/>
            <person name="Roessner U."/>
            <person name="Jung C."/>
            <person name="Murphy K."/>
            <person name="Arold S.T."/>
            <person name="Gojobori T."/>
            <person name="van der Linden C.G."/>
            <person name="van Loo E.N."/>
            <person name="Jellen E.N."/>
            <person name="Maughan P.J."/>
            <person name="Tester M."/>
        </authorList>
    </citation>
    <scope>NUCLEOTIDE SEQUENCE [LARGE SCALE GENOMIC DNA]</scope>
    <source>
        <strain evidence="2">cv. PI 614886</strain>
    </source>
</reference>
<dbReference type="AlphaFoldDB" id="A0A803L339"/>
<keyword evidence="1" id="KW-0472">Membrane</keyword>
<evidence type="ECO:0000313" key="2">
    <source>
        <dbReference type="EnsemblPlants" id="AUR62006278-RA:cds"/>
    </source>
</evidence>
<organism evidence="2 3">
    <name type="scientific">Chenopodium quinoa</name>
    <name type="common">Quinoa</name>
    <dbReference type="NCBI Taxonomy" id="63459"/>
    <lineage>
        <taxon>Eukaryota</taxon>
        <taxon>Viridiplantae</taxon>
        <taxon>Streptophyta</taxon>
        <taxon>Embryophyta</taxon>
        <taxon>Tracheophyta</taxon>
        <taxon>Spermatophyta</taxon>
        <taxon>Magnoliopsida</taxon>
        <taxon>eudicotyledons</taxon>
        <taxon>Gunneridae</taxon>
        <taxon>Pentapetalae</taxon>
        <taxon>Caryophyllales</taxon>
        <taxon>Chenopodiaceae</taxon>
        <taxon>Chenopodioideae</taxon>
        <taxon>Atripliceae</taxon>
        <taxon>Chenopodium</taxon>
    </lineage>
</organism>
<keyword evidence="1" id="KW-0812">Transmembrane</keyword>
<dbReference type="OrthoDB" id="784633at2759"/>
<evidence type="ECO:0000256" key="1">
    <source>
        <dbReference type="SAM" id="Phobius"/>
    </source>
</evidence>
<dbReference type="KEGG" id="cqi:110730316"/>
<keyword evidence="1" id="KW-1133">Transmembrane helix</keyword>
<dbReference type="PANTHER" id="PTHR34054">
    <property type="entry name" value="EXPRESSED PROTEIN"/>
    <property type="match status" value="1"/>
</dbReference>
<reference evidence="2" key="2">
    <citation type="submission" date="2021-03" db="UniProtKB">
        <authorList>
            <consortium name="EnsemblPlants"/>
        </authorList>
    </citation>
    <scope>IDENTIFICATION</scope>
</reference>
<feature type="transmembrane region" description="Helical" evidence="1">
    <location>
        <begin position="6"/>
        <end position="31"/>
    </location>
</feature>
<dbReference type="RefSeq" id="XP_021765806.1">
    <property type="nucleotide sequence ID" value="XM_021910114.1"/>
</dbReference>
<dbReference type="Proteomes" id="UP000596660">
    <property type="component" value="Unplaced"/>
</dbReference>
<dbReference type="Gramene" id="AUR62006278-RA">
    <property type="protein sequence ID" value="AUR62006278-RA:cds"/>
    <property type="gene ID" value="AUR62006278"/>
</dbReference>
<evidence type="ECO:0000313" key="3">
    <source>
        <dbReference type="Proteomes" id="UP000596660"/>
    </source>
</evidence>
<keyword evidence="3" id="KW-1185">Reference proteome</keyword>